<dbReference type="AlphaFoldDB" id="A0A8A1LTA8"/>
<feature type="region of interest" description="Disordered" evidence="1">
    <location>
        <begin position="22"/>
        <end position="72"/>
    </location>
</feature>
<dbReference type="Proteomes" id="UP000663419">
    <property type="component" value="Chromosome 5"/>
</dbReference>
<feature type="compositionally biased region" description="Basic and acidic residues" evidence="1">
    <location>
        <begin position="61"/>
        <end position="72"/>
    </location>
</feature>
<feature type="compositionally biased region" description="Basic and acidic residues" evidence="1">
    <location>
        <begin position="184"/>
        <end position="195"/>
    </location>
</feature>
<dbReference type="EMBL" id="CP069106">
    <property type="protein sequence ID" value="QSS57169.1"/>
    <property type="molecule type" value="Genomic_DNA"/>
</dbReference>
<feature type="compositionally biased region" description="Polar residues" evidence="1">
    <location>
        <begin position="493"/>
        <end position="509"/>
    </location>
</feature>
<feature type="region of interest" description="Disordered" evidence="1">
    <location>
        <begin position="299"/>
        <end position="525"/>
    </location>
</feature>
<feature type="region of interest" description="Disordered" evidence="1">
    <location>
        <begin position="149"/>
        <end position="195"/>
    </location>
</feature>
<sequence>MAFPDIRGDGLMRAQRALEALQQDPQLLDYTRRRFSDSPPSYKSHQSHNSTLSQSPIPPGEDQRIREENQRREEQRFRLIRERGASSPYEQFTAQRKAEENRIFKASMDRTEHVPIGISFYSLAQESVKKRWIEQGIWNDKWNGRTTLSSAKWKHEEPEESDSESDTDRAVTPQPRFSFFPTEPKPRRQKSDQEKQLIAERRAALKREREASRPFHQFVYQVLKESELIQGKTGSEGITAPATTADDINTQAYENIKSTWVRRGIWDIKWGILPGMSWKHERPLEIGADLLPLPQVNSLGNDSHNAGEAPLPRLFDPIPPDETDARQASGVVSTPQRGHSPDNSVRFANGDAEDSLESNPPSGRQRGEDVSPVTGRMERSGGQRFSSEDRQPPLNESFLGPVHSSGVSKSSPERRRGRRQPPNPSAEVASGGPSLPGPDATRTLSKPASTPLRRSKRLQQQQPPEPRETEIPGETASIKSPRAVSKRRPKQATAANSKSVLSARSQGISKNRRTSARRGEKQDDR</sequence>
<name>A0A8A1LTA8_AJEC8</name>
<accession>A0A8A1LTA8</accession>
<dbReference type="VEuPathDB" id="FungiDB:I7I53_05576"/>
<feature type="compositionally biased region" description="Basic and acidic residues" evidence="1">
    <location>
        <begin position="376"/>
        <end position="391"/>
    </location>
</feature>
<evidence type="ECO:0000313" key="2">
    <source>
        <dbReference type="EMBL" id="QSS57169.1"/>
    </source>
</evidence>
<reference evidence="2" key="1">
    <citation type="submission" date="2021-01" db="EMBL/GenBank/DDBJ databases">
        <title>Chromosome-level genome assembly of a human fungal pathogen reveals clustering of transcriptionally co-regulated genes.</title>
        <authorList>
            <person name="Voorhies M."/>
            <person name="Cohen S."/>
            <person name="Shea T.P."/>
            <person name="Petrus S."/>
            <person name="Munoz J.F."/>
            <person name="Poplawski S."/>
            <person name="Goldman W.E."/>
            <person name="Michael T."/>
            <person name="Cuomo C.A."/>
            <person name="Sil A."/>
            <person name="Beyhan S."/>
        </authorList>
    </citation>
    <scope>NUCLEOTIDE SEQUENCE</scope>
    <source>
        <strain evidence="2">H88</strain>
    </source>
</reference>
<evidence type="ECO:0000313" key="3">
    <source>
        <dbReference type="Proteomes" id="UP000663419"/>
    </source>
</evidence>
<gene>
    <name evidence="2" type="ORF">I7I53_05576</name>
</gene>
<proteinExistence type="predicted"/>
<protein>
    <submittedName>
        <fullName evidence="2">Uncharacterized protein</fullName>
    </submittedName>
</protein>
<evidence type="ECO:0000256" key="1">
    <source>
        <dbReference type="SAM" id="MobiDB-lite"/>
    </source>
</evidence>
<organism evidence="2 3">
    <name type="scientific">Ajellomyces capsulatus (strain H88)</name>
    <name type="common">Darling's disease fungus</name>
    <name type="synonym">Histoplasma capsulatum</name>
    <dbReference type="NCBI Taxonomy" id="544711"/>
    <lineage>
        <taxon>Eukaryota</taxon>
        <taxon>Fungi</taxon>
        <taxon>Dikarya</taxon>
        <taxon>Ascomycota</taxon>
        <taxon>Pezizomycotina</taxon>
        <taxon>Eurotiomycetes</taxon>
        <taxon>Eurotiomycetidae</taxon>
        <taxon>Onygenales</taxon>
        <taxon>Ajellomycetaceae</taxon>
        <taxon>Histoplasma</taxon>
    </lineage>
</organism>
<feature type="compositionally biased region" description="Polar residues" evidence="1">
    <location>
        <begin position="38"/>
        <end position="55"/>
    </location>
</feature>
<feature type="compositionally biased region" description="Polar residues" evidence="1">
    <location>
        <begin position="330"/>
        <end position="343"/>
    </location>
</feature>